<gene>
    <name evidence="1" type="ORF">NDU88_009983</name>
</gene>
<protein>
    <submittedName>
        <fullName evidence="1">Uncharacterized protein</fullName>
    </submittedName>
</protein>
<name>A0AAV7RZA3_PLEWA</name>
<comment type="caution">
    <text evidence="1">The sequence shown here is derived from an EMBL/GenBank/DDBJ whole genome shotgun (WGS) entry which is preliminary data.</text>
</comment>
<reference evidence="1" key="1">
    <citation type="journal article" date="2022" name="bioRxiv">
        <title>Sequencing and chromosome-scale assembly of the giantPleurodeles waltlgenome.</title>
        <authorList>
            <person name="Brown T."/>
            <person name="Elewa A."/>
            <person name="Iarovenko S."/>
            <person name="Subramanian E."/>
            <person name="Araus A.J."/>
            <person name="Petzold A."/>
            <person name="Susuki M."/>
            <person name="Suzuki K.-i.T."/>
            <person name="Hayashi T."/>
            <person name="Toyoda A."/>
            <person name="Oliveira C."/>
            <person name="Osipova E."/>
            <person name="Leigh N.D."/>
            <person name="Simon A."/>
            <person name="Yun M.H."/>
        </authorList>
    </citation>
    <scope>NUCLEOTIDE SEQUENCE</scope>
    <source>
        <strain evidence="1">20211129_DDA</strain>
        <tissue evidence="1">Liver</tissue>
    </source>
</reference>
<evidence type="ECO:0000313" key="2">
    <source>
        <dbReference type="Proteomes" id="UP001066276"/>
    </source>
</evidence>
<sequence>MECDDKEDLKNSLIAKVDIKKTSAITESDWRSVTATDSVVQDVIYYLFAMVFFIKTASAPLDINYNHIVTSEGMRINILRL</sequence>
<dbReference type="AlphaFoldDB" id="A0AAV7RZA3"/>
<evidence type="ECO:0000313" key="1">
    <source>
        <dbReference type="EMBL" id="KAJ1157268.1"/>
    </source>
</evidence>
<dbReference type="EMBL" id="JANPWB010000009">
    <property type="protein sequence ID" value="KAJ1157268.1"/>
    <property type="molecule type" value="Genomic_DNA"/>
</dbReference>
<accession>A0AAV7RZA3</accession>
<keyword evidence="2" id="KW-1185">Reference proteome</keyword>
<proteinExistence type="predicted"/>
<organism evidence="1 2">
    <name type="scientific">Pleurodeles waltl</name>
    <name type="common">Iberian ribbed newt</name>
    <dbReference type="NCBI Taxonomy" id="8319"/>
    <lineage>
        <taxon>Eukaryota</taxon>
        <taxon>Metazoa</taxon>
        <taxon>Chordata</taxon>
        <taxon>Craniata</taxon>
        <taxon>Vertebrata</taxon>
        <taxon>Euteleostomi</taxon>
        <taxon>Amphibia</taxon>
        <taxon>Batrachia</taxon>
        <taxon>Caudata</taxon>
        <taxon>Salamandroidea</taxon>
        <taxon>Salamandridae</taxon>
        <taxon>Pleurodelinae</taxon>
        <taxon>Pleurodeles</taxon>
    </lineage>
</organism>
<dbReference type="Proteomes" id="UP001066276">
    <property type="component" value="Chromosome 5"/>
</dbReference>